<dbReference type="InterPro" id="IPR013597">
    <property type="entry name" value="Mat_intron_G2"/>
</dbReference>
<evidence type="ECO:0000256" key="2">
    <source>
        <dbReference type="ARBA" id="ARBA00022679"/>
    </source>
</evidence>
<evidence type="ECO:0000256" key="10">
    <source>
        <dbReference type="SAM" id="MobiDB-lite"/>
    </source>
</evidence>
<dbReference type="PANTHER" id="PTHR34047">
    <property type="entry name" value="NUCLEAR INTRON MATURASE 1, MITOCHONDRIAL-RELATED"/>
    <property type="match status" value="1"/>
</dbReference>
<evidence type="ECO:0000259" key="11">
    <source>
        <dbReference type="PROSITE" id="PS50878"/>
    </source>
</evidence>
<evidence type="ECO:0000313" key="13">
    <source>
        <dbReference type="Proteomes" id="UP000516160"/>
    </source>
</evidence>
<keyword evidence="4" id="KW-0479">Metal-binding</keyword>
<keyword evidence="5" id="KW-0460">Magnesium</keyword>
<dbReference type="Pfam" id="PF00078">
    <property type="entry name" value="RVT_1"/>
    <property type="match status" value="1"/>
</dbReference>
<dbReference type="KEGG" id="acae:HYG86_01400"/>
<evidence type="ECO:0000256" key="5">
    <source>
        <dbReference type="ARBA" id="ARBA00022842"/>
    </source>
</evidence>
<feature type="domain" description="Reverse transcriptase" evidence="11">
    <location>
        <begin position="90"/>
        <end position="316"/>
    </location>
</feature>
<dbReference type="InterPro" id="IPR000123">
    <property type="entry name" value="Reverse_transcriptase_msDNA"/>
</dbReference>
<dbReference type="EMBL" id="CP058559">
    <property type="protein sequence ID" value="QNO16575.1"/>
    <property type="molecule type" value="Genomic_DNA"/>
</dbReference>
<feature type="compositionally biased region" description="Polar residues" evidence="10">
    <location>
        <begin position="1"/>
        <end position="17"/>
    </location>
</feature>
<gene>
    <name evidence="12" type="primary">ltrA</name>
    <name evidence="12" type="ORF">HYG86_01400</name>
</gene>
<name>A0A7G9WD13_ALKCA</name>
<comment type="catalytic activity">
    <reaction evidence="9">
        <text>DNA(n) + a 2'-deoxyribonucleoside 5'-triphosphate = DNA(n+1) + diphosphate</text>
        <dbReference type="Rhea" id="RHEA:22508"/>
        <dbReference type="Rhea" id="RHEA-COMP:17339"/>
        <dbReference type="Rhea" id="RHEA-COMP:17340"/>
        <dbReference type="ChEBI" id="CHEBI:33019"/>
        <dbReference type="ChEBI" id="CHEBI:61560"/>
        <dbReference type="ChEBI" id="CHEBI:173112"/>
        <dbReference type="EC" id="2.7.7.49"/>
    </reaction>
</comment>
<dbReference type="InterPro" id="IPR000477">
    <property type="entry name" value="RT_dom"/>
</dbReference>
<dbReference type="GO" id="GO:0003723">
    <property type="term" value="F:RNA binding"/>
    <property type="evidence" value="ECO:0007669"/>
    <property type="project" value="InterPro"/>
</dbReference>
<dbReference type="NCBIfam" id="TIGR04416">
    <property type="entry name" value="group_II_RT_mat"/>
    <property type="match status" value="1"/>
</dbReference>
<keyword evidence="2 12" id="KW-0808">Transferase</keyword>
<dbReference type="Gene3D" id="3.30.70.270">
    <property type="match status" value="1"/>
</dbReference>
<evidence type="ECO:0000313" key="12">
    <source>
        <dbReference type="EMBL" id="QNO16575.1"/>
    </source>
</evidence>
<keyword evidence="13" id="KW-1185">Reference proteome</keyword>
<proteinExistence type="inferred from homology"/>
<organism evidence="12 13">
    <name type="scientific">Alkalicella caledoniensis</name>
    <dbReference type="NCBI Taxonomy" id="2731377"/>
    <lineage>
        <taxon>Bacteria</taxon>
        <taxon>Bacillati</taxon>
        <taxon>Bacillota</taxon>
        <taxon>Clostridia</taxon>
        <taxon>Eubacteriales</taxon>
        <taxon>Proteinivoracaceae</taxon>
        <taxon>Alkalicella</taxon>
    </lineage>
</organism>
<evidence type="ECO:0000256" key="1">
    <source>
        <dbReference type="ARBA" id="ARBA00012493"/>
    </source>
</evidence>
<sequence>MQRQQKTSCEGSSVNNRMESEGIRRVPSIPMAPTKETSSASANKLLEDMLSGKNVLEALKRVEKNKGSHGIDGMKVDELRPFLRENWKPTRDSILKGTYKPQPVRRVEIPKPDGGKRLLGIPTVLDRFIQQAIAQVLNQVFDPHFSESSFGFRPGRKAHDAIHKARGYMNEGYKYVVDMDLEKFFDKVNHDILMHRISRRVKDKRVLKLIRLYLQSGVMLNGICVKNEEGTPQGGPLSPLLANILLDDFDKELEKRGHKFCRYADDCNIYLKSERAGQRVMKSIMNFLENKLKLKVNKEKSAVDRPTKRKFLGFSFYVAKGKYEIRIHPKSLRRVKEKIKSITSRRRSISMEERIKKLNQVTTGWVNYFSIAKAKSIMQKLDEWTRRRLRMCIWKQWKKSKTKIKKLVSLGTPKDKAFEWGNTRKGYWRIAKSPVLHTTLNYKYFNSISYSSLTARYQKMQVT</sequence>
<dbReference type="EC" id="2.7.7.49" evidence="1"/>
<dbReference type="InterPro" id="IPR043128">
    <property type="entry name" value="Rev_trsase/Diguanyl_cyclase"/>
</dbReference>
<reference evidence="12 13" key="1">
    <citation type="submission" date="2020-07" db="EMBL/GenBank/DDBJ databases">
        <title>Alkalicella. sp. LB2 genome.</title>
        <authorList>
            <person name="Postec A."/>
            <person name="Quemeneur M."/>
        </authorList>
    </citation>
    <scope>NUCLEOTIDE SEQUENCE [LARGE SCALE GENOMIC DNA]</scope>
    <source>
        <strain evidence="12 13">LB2</strain>
    </source>
</reference>
<evidence type="ECO:0000256" key="7">
    <source>
        <dbReference type="ARBA" id="ARBA00023118"/>
    </source>
</evidence>
<dbReference type="Pfam" id="PF08388">
    <property type="entry name" value="GIIM"/>
    <property type="match status" value="1"/>
</dbReference>
<dbReference type="GO" id="GO:0051607">
    <property type="term" value="P:defense response to virus"/>
    <property type="evidence" value="ECO:0007669"/>
    <property type="project" value="UniProtKB-KW"/>
</dbReference>
<evidence type="ECO:0000256" key="6">
    <source>
        <dbReference type="ARBA" id="ARBA00022918"/>
    </source>
</evidence>
<comment type="similarity">
    <text evidence="8">Belongs to the bacterial reverse transcriptase family.</text>
</comment>
<dbReference type="PROSITE" id="PS50878">
    <property type="entry name" value="RT_POL"/>
    <property type="match status" value="1"/>
</dbReference>
<dbReference type="SUPFAM" id="SSF56672">
    <property type="entry name" value="DNA/RNA polymerases"/>
    <property type="match status" value="1"/>
</dbReference>
<dbReference type="GO" id="GO:0046872">
    <property type="term" value="F:metal ion binding"/>
    <property type="evidence" value="ECO:0007669"/>
    <property type="project" value="UniProtKB-KW"/>
</dbReference>
<evidence type="ECO:0000256" key="4">
    <source>
        <dbReference type="ARBA" id="ARBA00022723"/>
    </source>
</evidence>
<dbReference type="AlphaFoldDB" id="A0A7G9WD13"/>
<keyword evidence="6 12" id="KW-0695">RNA-directed DNA polymerase</keyword>
<feature type="region of interest" description="Disordered" evidence="10">
    <location>
        <begin position="1"/>
        <end position="40"/>
    </location>
</feature>
<evidence type="ECO:0000256" key="9">
    <source>
        <dbReference type="ARBA" id="ARBA00048173"/>
    </source>
</evidence>
<dbReference type="InterPro" id="IPR043502">
    <property type="entry name" value="DNA/RNA_pol_sf"/>
</dbReference>
<protein>
    <recommendedName>
        <fullName evidence="1">RNA-directed DNA polymerase</fullName>
        <ecNumber evidence="1">2.7.7.49</ecNumber>
    </recommendedName>
</protein>
<dbReference type="GO" id="GO:0003964">
    <property type="term" value="F:RNA-directed DNA polymerase activity"/>
    <property type="evidence" value="ECO:0007669"/>
    <property type="project" value="UniProtKB-KW"/>
</dbReference>
<dbReference type="InterPro" id="IPR051083">
    <property type="entry name" value="GrpII_Intron_Splice-Mob/Def"/>
</dbReference>
<dbReference type="PANTHER" id="PTHR34047:SF8">
    <property type="entry name" value="PROTEIN YKFC"/>
    <property type="match status" value="1"/>
</dbReference>
<keyword evidence="7" id="KW-0051">Antiviral defense</keyword>
<accession>A0A7G9WD13</accession>
<evidence type="ECO:0000256" key="3">
    <source>
        <dbReference type="ARBA" id="ARBA00022695"/>
    </source>
</evidence>
<dbReference type="PRINTS" id="PR00866">
    <property type="entry name" value="RNADNAPOLMS"/>
</dbReference>
<dbReference type="Proteomes" id="UP000516160">
    <property type="component" value="Chromosome"/>
</dbReference>
<evidence type="ECO:0000256" key="8">
    <source>
        <dbReference type="ARBA" id="ARBA00034120"/>
    </source>
</evidence>
<dbReference type="InterPro" id="IPR030931">
    <property type="entry name" value="Group_II_RT_mat"/>
</dbReference>
<keyword evidence="3 12" id="KW-0548">Nucleotidyltransferase</keyword>
<dbReference type="CDD" id="cd01651">
    <property type="entry name" value="RT_G2_intron"/>
    <property type="match status" value="1"/>
</dbReference>